<comment type="caution">
    <text evidence="1">The sequence shown here is derived from an EMBL/GenBank/DDBJ whole genome shotgun (WGS) entry which is preliminary data.</text>
</comment>
<organism evidence="1 2">
    <name type="scientific">Streptomyces violascens</name>
    <dbReference type="NCBI Taxonomy" id="67381"/>
    <lineage>
        <taxon>Bacteria</taxon>
        <taxon>Bacillati</taxon>
        <taxon>Actinomycetota</taxon>
        <taxon>Actinomycetes</taxon>
        <taxon>Kitasatosporales</taxon>
        <taxon>Streptomycetaceae</taxon>
        <taxon>Streptomyces</taxon>
    </lineage>
</organism>
<reference evidence="1" key="1">
    <citation type="submission" date="2024-05" db="EMBL/GenBank/DDBJ databases">
        <title>Whole genome shotgun sequence of Streptomyces violascens NBRC 12920.</title>
        <authorList>
            <person name="Komaki H."/>
            <person name="Tamura T."/>
        </authorList>
    </citation>
    <scope>NUCLEOTIDE SEQUENCE</scope>
    <source>
        <strain evidence="1">NBRC 12920</strain>
    </source>
</reference>
<dbReference type="RefSeq" id="WP_189970302.1">
    <property type="nucleotide sequence ID" value="NZ_BMUA01000034.1"/>
</dbReference>
<accession>A0ABQ3QVE0</accession>
<keyword evidence="2" id="KW-1185">Reference proteome</keyword>
<dbReference type="Proteomes" id="UP001050808">
    <property type="component" value="Unassembled WGS sequence"/>
</dbReference>
<gene>
    <name evidence="1" type="ORF">Sviol_55870</name>
</gene>
<protein>
    <submittedName>
        <fullName evidence="1">Uncharacterized protein</fullName>
    </submittedName>
</protein>
<sequence>MLSEAWILETENITIGRLELIEIDQPWFRCRFSPADGWEAAKEIFEEQAAAVDSGNAIAMVGPIEAVKQMDLKLFPVSGGDPITPVIIQIRGETASFRY</sequence>
<evidence type="ECO:0000313" key="1">
    <source>
        <dbReference type="EMBL" id="GHI41179.1"/>
    </source>
</evidence>
<dbReference type="EMBL" id="BNDY01000017">
    <property type="protein sequence ID" value="GHI41179.1"/>
    <property type="molecule type" value="Genomic_DNA"/>
</dbReference>
<evidence type="ECO:0000313" key="2">
    <source>
        <dbReference type="Proteomes" id="UP001050808"/>
    </source>
</evidence>
<name>A0ABQ3QVE0_9ACTN</name>
<proteinExistence type="predicted"/>